<reference evidence="1" key="1">
    <citation type="submission" date="2016-01" db="EMBL/GenBank/DDBJ databases">
        <authorList>
            <person name="Peeters Charlotte."/>
        </authorList>
    </citation>
    <scope>NUCLEOTIDE SEQUENCE</scope>
    <source>
        <strain evidence="1">LMG 22936</strain>
    </source>
</reference>
<keyword evidence="2" id="KW-1185">Reference proteome</keyword>
<evidence type="ECO:0000313" key="1">
    <source>
        <dbReference type="EMBL" id="SAL41286.1"/>
    </source>
</evidence>
<dbReference type="Proteomes" id="UP000054717">
    <property type="component" value="Unassembled WGS sequence"/>
</dbReference>
<name>A0A158HAF2_9BURK</name>
<dbReference type="AlphaFoldDB" id="A0A158HAF2"/>
<protein>
    <submittedName>
        <fullName evidence="1">Uncharacterized protein</fullName>
    </submittedName>
</protein>
<dbReference type="EMBL" id="FCNZ02000006">
    <property type="protein sequence ID" value="SAL41286.1"/>
    <property type="molecule type" value="Genomic_DNA"/>
</dbReference>
<comment type="caution">
    <text evidence="1">The sequence shown here is derived from an EMBL/GenBank/DDBJ whole genome shotgun (WGS) entry which is preliminary data.</text>
</comment>
<dbReference type="STRING" id="326475.AWB66_02136"/>
<proteinExistence type="predicted"/>
<accession>A0A158HAF2</accession>
<gene>
    <name evidence="1" type="ORF">AWB66_02136</name>
</gene>
<evidence type="ECO:0000313" key="2">
    <source>
        <dbReference type="Proteomes" id="UP000054717"/>
    </source>
</evidence>
<sequence>MLLQNSKQAKVDAVEGEFMHFCFLEWPLGEILVHELGFATASYEILFCHLEYTLGAARERGVG</sequence>
<organism evidence="1 2">
    <name type="scientific">Caballeronia telluris</name>
    <dbReference type="NCBI Taxonomy" id="326475"/>
    <lineage>
        <taxon>Bacteria</taxon>
        <taxon>Pseudomonadati</taxon>
        <taxon>Pseudomonadota</taxon>
        <taxon>Betaproteobacteria</taxon>
        <taxon>Burkholderiales</taxon>
        <taxon>Burkholderiaceae</taxon>
        <taxon>Caballeronia</taxon>
    </lineage>
</organism>